<evidence type="ECO:0000256" key="5">
    <source>
        <dbReference type="ARBA" id="ARBA00023098"/>
    </source>
</evidence>
<dbReference type="Gene3D" id="2.160.10.10">
    <property type="entry name" value="Hexapeptide repeat proteins"/>
    <property type="match status" value="1"/>
</dbReference>
<keyword evidence="6 7" id="KW-0012">Acyltransferase</keyword>
<accession>A0A833L209</accession>
<comment type="similarity">
    <text evidence="7">Belongs to the transferase hexapeptide repeat family. LpxD subfamily.</text>
</comment>
<evidence type="ECO:0000313" key="9">
    <source>
        <dbReference type="EMBL" id="KAF0134926.1"/>
    </source>
</evidence>
<sequence length="306" mass="32463">MILTDLALLVDGKITGDPNTEIKRVSLPEKAQKGDLVFVLEEKYLTAAVQSSASALLVPEEIKDNNKPSIIAKNPRLAMAKILSLFAPPTEVEKGIHPQASIHKTAVIGKDVSIGPFSYIGPNSKIGDNVIIYPNVTIYQNVSIGNRCIIHSGARIGTDGYGFVPSDEGLKKIPQVGGVIIEDDVEIYANVCIARGTIGDTIIGKGTKIDNISHVAHNCKLGKNCAITSLVGFAGSVVLENNVSVGGQAGFAGHINVGENTVVMARSGVTKNIPPNSIISGFPAIDHKKDFEIQAALRKLIIKEKK</sequence>
<dbReference type="Gene3D" id="3.40.1390.10">
    <property type="entry name" value="MurE/MurF, N-terminal domain"/>
    <property type="match status" value="1"/>
</dbReference>
<keyword evidence="3 7" id="KW-0808">Transferase</keyword>
<dbReference type="PANTHER" id="PTHR43378">
    <property type="entry name" value="UDP-3-O-ACYLGLUCOSAMINE N-ACYLTRANSFERASE"/>
    <property type="match status" value="1"/>
</dbReference>
<evidence type="ECO:0000259" key="8">
    <source>
        <dbReference type="Pfam" id="PF04613"/>
    </source>
</evidence>
<evidence type="ECO:0000256" key="4">
    <source>
        <dbReference type="ARBA" id="ARBA00022737"/>
    </source>
</evidence>
<dbReference type="Pfam" id="PF04613">
    <property type="entry name" value="LpxD"/>
    <property type="match status" value="1"/>
</dbReference>
<dbReference type="GO" id="GO:0016410">
    <property type="term" value="F:N-acyltransferase activity"/>
    <property type="evidence" value="ECO:0007669"/>
    <property type="project" value="InterPro"/>
</dbReference>
<evidence type="ECO:0000256" key="2">
    <source>
        <dbReference type="ARBA" id="ARBA00022556"/>
    </source>
</evidence>
<dbReference type="InterPro" id="IPR007691">
    <property type="entry name" value="LpxD"/>
</dbReference>
<dbReference type="NCBIfam" id="TIGR01853">
    <property type="entry name" value="lipid_A_lpxD"/>
    <property type="match status" value="1"/>
</dbReference>
<evidence type="ECO:0000256" key="7">
    <source>
        <dbReference type="HAMAP-Rule" id="MF_00523"/>
    </source>
</evidence>
<comment type="function">
    <text evidence="7">Catalyzes the N-acylation of UDP-3-O-acylglucosamine using 3-hydroxyacyl-ACP as the acyl donor. Is involved in the biosynthesis of lipid A, a phosphorylated glycolipid that anchors the lipopolysaccharide to the outer membrane of the cell.</text>
</comment>
<protein>
    <recommendedName>
        <fullName evidence="7">UDP-3-O-acylglucosamine N-acyltransferase</fullName>
        <ecNumber evidence="7">2.3.1.191</ecNumber>
    </recommendedName>
</protein>
<comment type="catalytic activity">
    <reaction evidence="7">
        <text>a UDP-3-O-[(3R)-3-hydroxyacyl]-alpha-D-glucosamine + a (3R)-hydroxyacyl-[ACP] = a UDP-2-N,3-O-bis[(3R)-3-hydroxyacyl]-alpha-D-glucosamine + holo-[ACP] + H(+)</text>
        <dbReference type="Rhea" id="RHEA:53836"/>
        <dbReference type="Rhea" id="RHEA-COMP:9685"/>
        <dbReference type="Rhea" id="RHEA-COMP:9945"/>
        <dbReference type="ChEBI" id="CHEBI:15378"/>
        <dbReference type="ChEBI" id="CHEBI:64479"/>
        <dbReference type="ChEBI" id="CHEBI:78827"/>
        <dbReference type="ChEBI" id="CHEBI:137740"/>
        <dbReference type="ChEBI" id="CHEBI:137748"/>
        <dbReference type="EC" id="2.3.1.191"/>
    </reaction>
</comment>
<keyword evidence="5 7" id="KW-0443">Lipid metabolism</keyword>
<name>A0A833L209_UNCSA</name>
<keyword evidence="1 7" id="KW-0444">Lipid biosynthesis</keyword>
<evidence type="ECO:0000256" key="1">
    <source>
        <dbReference type="ARBA" id="ARBA00022516"/>
    </source>
</evidence>
<dbReference type="GO" id="GO:0103118">
    <property type="term" value="F:UDP-3-O-[(3R)-3-hydroxyacyl]-glucosamine N-acyltransferase activity"/>
    <property type="evidence" value="ECO:0007669"/>
    <property type="project" value="UniProtKB-EC"/>
</dbReference>
<proteinExistence type="inferred from homology"/>
<dbReference type="InterPro" id="IPR001451">
    <property type="entry name" value="Hexapep"/>
</dbReference>
<feature type="domain" description="UDP-3-O-[3-hydroxymyristoyl] glucosamine N-acyltransferase non-repeat region" evidence="8">
    <location>
        <begin position="20"/>
        <end position="84"/>
    </location>
</feature>
<dbReference type="HAMAP" id="MF_00523">
    <property type="entry name" value="LpxD"/>
    <property type="match status" value="1"/>
</dbReference>
<dbReference type="Proteomes" id="UP000488506">
    <property type="component" value="Unassembled WGS sequence"/>
</dbReference>
<dbReference type="CDD" id="cd03352">
    <property type="entry name" value="LbH_LpxD"/>
    <property type="match status" value="1"/>
</dbReference>
<evidence type="ECO:0000256" key="3">
    <source>
        <dbReference type="ARBA" id="ARBA00022679"/>
    </source>
</evidence>
<dbReference type="InterPro" id="IPR020573">
    <property type="entry name" value="UDP_GlcNAc_AcTrfase_non-rep"/>
</dbReference>
<comment type="subunit">
    <text evidence="7">Homotrimer.</text>
</comment>
<gene>
    <name evidence="7" type="primary">lpxD</name>
    <name evidence="9" type="ORF">FD145_307</name>
</gene>
<dbReference type="EC" id="2.3.1.191" evidence="7"/>
<keyword evidence="4 7" id="KW-0677">Repeat</keyword>
<organism evidence="9 10">
    <name type="scientific">Candidatus Saganbacteria bacterium</name>
    <dbReference type="NCBI Taxonomy" id="2575572"/>
    <lineage>
        <taxon>Bacteria</taxon>
        <taxon>Bacillati</taxon>
        <taxon>Saganbacteria</taxon>
    </lineage>
</organism>
<evidence type="ECO:0000313" key="10">
    <source>
        <dbReference type="Proteomes" id="UP000488506"/>
    </source>
</evidence>
<comment type="pathway">
    <text evidence="7">Bacterial outer membrane biogenesis; LPS lipid A biosynthesis.</text>
</comment>
<dbReference type="Pfam" id="PF00132">
    <property type="entry name" value="Hexapep"/>
    <property type="match status" value="2"/>
</dbReference>
<reference evidence="9 10" key="1">
    <citation type="submission" date="2019-12" db="EMBL/GenBank/DDBJ databases">
        <authorList>
            <person name="Wolfe R."/>
            <person name="Danczak R."/>
            <person name="Wilkins M."/>
        </authorList>
    </citation>
    <scope>NUCLEOTIDE SEQUENCE [LARGE SCALE GENOMIC DNA]</scope>
    <source>
        <strain evidence="9">X2_MaxBin.013</strain>
    </source>
</reference>
<dbReference type="UniPathway" id="UPA00973"/>
<dbReference type="NCBIfam" id="NF002060">
    <property type="entry name" value="PRK00892.1"/>
    <property type="match status" value="1"/>
</dbReference>
<keyword evidence="2 7" id="KW-0441">Lipid A biosynthesis</keyword>
<dbReference type="EMBL" id="WPAF01000003">
    <property type="protein sequence ID" value="KAF0134926.1"/>
    <property type="molecule type" value="Genomic_DNA"/>
</dbReference>
<dbReference type="InterPro" id="IPR011004">
    <property type="entry name" value="Trimer_LpxA-like_sf"/>
</dbReference>
<comment type="caution">
    <text evidence="9">The sequence shown here is derived from an EMBL/GenBank/DDBJ whole genome shotgun (WGS) entry which is preliminary data.</text>
</comment>
<dbReference type="SUPFAM" id="SSF51161">
    <property type="entry name" value="Trimeric LpxA-like enzymes"/>
    <property type="match status" value="1"/>
</dbReference>
<dbReference type="AlphaFoldDB" id="A0A833L209"/>
<feature type="active site" description="Proton acceptor" evidence="7">
    <location>
        <position position="217"/>
    </location>
</feature>
<dbReference type="PANTHER" id="PTHR43378:SF2">
    <property type="entry name" value="UDP-3-O-ACYLGLUCOSAMINE N-ACYLTRANSFERASE 1, MITOCHONDRIAL-RELATED"/>
    <property type="match status" value="1"/>
</dbReference>
<evidence type="ECO:0000256" key="6">
    <source>
        <dbReference type="ARBA" id="ARBA00023315"/>
    </source>
</evidence>
<dbReference type="GO" id="GO:0016020">
    <property type="term" value="C:membrane"/>
    <property type="evidence" value="ECO:0007669"/>
    <property type="project" value="GOC"/>
</dbReference>
<dbReference type="GO" id="GO:0009245">
    <property type="term" value="P:lipid A biosynthetic process"/>
    <property type="evidence" value="ECO:0007669"/>
    <property type="project" value="UniProtKB-UniRule"/>
</dbReference>